<evidence type="ECO:0000256" key="9">
    <source>
        <dbReference type="SAM" id="SignalP"/>
    </source>
</evidence>
<dbReference type="GO" id="GO:0004185">
    <property type="term" value="F:serine-type carboxypeptidase activity"/>
    <property type="evidence" value="ECO:0007669"/>
    <property type="project" value="InterPro"/>
</dbReference>
<evidence type="ECO:0000313" key="10">
    <source>
        <dbReference type="EMBL" id="KCW63577.1"/>
    </source>
</evidence>
<dbReference type="GO" id="GO:0006508">
    <property type="term" value="P:proteolysis"/>
    <property type="evidence" value="ECO:0007669"/>
    <property type="project" value="UniProtKB-KW"/>
</dbReference>
<evidence type="ECO:0008006" key="11">
    <source>
        <dbReference type="Google" id="ProtNLM"/>
    </source>
</evidence>
<dbReference type="FunFam" id="3.40.50.12670:FF:000001">
    <property type="entry name" value="Carboxypeptidase"/>
    <property type="match status" value="1"/>
</dbReference>
<evidence type="ECO:0000256" key="7">
    <source>
        <dbReference type="ARBA" id="ARBA00023157"/>
    </source>
</evidence>
<dbReference type="EMBL" id="KK198759">
    <property type="protein sequence ID" value="KCW63577.1"/>
    <property type="molecule type" value="Genomic_DNA"/>
</dbReference>
<evidence type="ECO:0000256" key="5">
    <source>
        <dbReference type="ARBA" id="ARBA00022729"/>
    </source>
</evidence>
<dbReference type="AlphaFoldDB" id="A0A059BBG8"/>
<dbReference type="OMA" id="WARCNES"/>
<dbReference type="PANTHER" id="PTHR11802">
    <property type="entry name" value="SERINE PROTEASE FAMILY S10 SERINE CARBOXYPEPTIDASE"/>
    <property type="match status" value="1"/>
</dbReference>
<dbReference type="GO" id="GO:0005576">
    <property type="term" value="C:extracellular region"/>
    <property type="evidence" value="ECO:0007669"/>
    <property type="project" value="UniProtKB-SubCell"/>
</dbReference>
<evidence type="ECO:0000256" key="1">
    <source>
        <dbReference type="ARBA" id="ARBA00004613"/>
    </source>
</evidence>
<accession>A0A059BBG8</accession>
<sequence length="465" mass="52631">MKWSLAFLGLALCSLSRSVLSLTVIKTLPGYPGELPFYLETGYVGVGDLEDVQMFYYFVKSERSPKDDPLVLWITGGPGCSTLSAILYEIGPFTFNYENLTPSRPTLKVHEYSWTKVANIIFVDEPVGAGFSYANNWESYNVNDNISATDTYEFLRKWLTLHPEFLSNPLYIGGDSYGGFINPIVTLKVAEGIEAGLEPIMNLKGYLLGNPVTNLQSDENSRVRFAYLKALISEELYKSADKNCNGDFINVNESNAACVDDLKIVTMCLEKLDIANILEPNCLYSTPKSTVDGTWDPSLLNRDPTFLALPQLPGVWCRVYNYMLSYTWANDRAVQEALHVRPGTIRKWARCNESISYEYSIREVIDYHKELLKRGYRALIYSGDHDMAIPYVGTLAWIETLNLTVSEDWQAWFVDGQVAGYTTVYSYGEAYLTYATVKGGGHTAPEYKPKECFAMIDRWFAYYYL</sequence>
<evidence type="ECO:0000256" key="6">
    <source>
        <dbReference type="ARBA" id="ARBA00022801"/>
    </source>
</evidence>
<dbReference type="InterPro" id="IPR033124">
    <property type="entry name" value="Ser_caboxypep_his_AS"/>
</dbReference>
<keyword evidence="4" id="KW-0645">Protease</keyword>
<comment type="similarity">
    <text evidence="2">Belongs to the peptidase S10 family.</text>
</comment>
<organism evidence="10">
    <name type="scientific">Eucalyptus grandis</name>
    <name type="common">Flooded gum</name>
    <dbReference type="NCBI Taxonomy" id="71139"/>
    <lineage>
        <taxon>Eukaryota</taxon>
        <taxon>Viridiplantae</taxon>
        <taxon>Streptophyta</taxon>
        <taxon>Embryophyta</taxon>
        <taxon>Tracheophyta</taxon>
        <taxon>Spermatophyta</taxon>
        <taxon>Magnoliopsida</taxon>
        <taxon>eudicotyledons</taxon>
        <taxon>Gunneridae</taxon>
        <taxon>Pentapetalae</taxon>
        <taxon>rosids</taxon>
        <taxon>malvids</taxon>
        <taxon>Myrtales</taxon>
        <taxon>Myrtaceae</taxon>
        <taxon>Myrtoideae</taxon>
        <taxon>Eucalypteae</taxon>
        <taxon>Eucalyptus</taxon>
    </lineage>
</organism>
<dbReference type="PRINTS" id="PR00724">
    <property type="entry name" value="CRBOXYPTASEC"/>
</dbReference>
<protein>
    <recommendedName>
        <fullName evidence="11">Serine carboxypeptidase-like 18</fullName>
    </recommendedName>
</protein>
<feature type="chain" id="PRO_5001568066" description="Serine carboxypeptidase-like 18" evidence="9">
    <location>
        <begin position="22"/>
        <end position="465"/>
    </location>
</feature>
<comment type="subcellular location">
    <subcellularLocation>
        <location evidence="1">Secreted</location>
    </subcellularLocation>
</comment>
<dbReference type="eggNOG" id="KOG1282">
    <property type="taxonomic scope" value="Eukaryota"/>
</dbReference>
<dbReference type="GO" id="GO:0016747">
    <property type="term" value="F:acyltransferase activity, transferring groups other than amino-acyl groups"/>
    <property type="evidence" value="ECO:0000318"/>
    <property type="project" value="GO_Central"/>
</dbReference>
<dbReference type="Gramene" id="KCW63577">
    <property type="protein sequence ID" value="KCW63577"/>
    <property type="gene ID" value="EUGRSUZ_G01201"/>
</dbReference>
<dbReference type="PROSITE" id="PS00560">
    <property type="entry name" value="CARBOXYPEPT_SER_HIS"/>
    <property type="match status" value="1"/>
</dbReference>
<dbReference type="Pfam" id="PF00450">
    <property type="entry name" value="Peptidase_S10"/>
    <property type="match status" value="1"/>
</dbReference>
<keyword evidence="8" id="KW-0325">Glycoprotein</keyword>
<dbReference type="OrthoDB" id="443318at2759"/>
<dbReference type="InterPro" id="IPR001563">
    <property type="entry name" value="Peptidase_S10"/>
</dbReference>
<gene>
    <name evidence="10" type="ORF">EUGRSUZ_G01201</name>
</gene>
<keyword evidence="3" id="KW-0121">Carboxypeptidase</keyword>
<feature type="signal peptide" evidence="9">
    <location>
        <begin position="1"/>
        <end position="21"/>
    </location>
</feature>
<dbReference type="Gene3D" id="3.40.50.1820">
    <property type="entry name" value="alpha/beta hydrolase"/>
    <property type="match status" value="1"/>
</dbReference>
<evidence type="ECO:0000256" key="4">
    <source>
        <dbReference type="ARBA" id="ARBA00022670"/>
    </source>
</evidence>
<dbReference type="InterPro" id="IPR029058">
    <property type="entry name" value="AB_hydrolase_fold"/>
</dbReference>
<evidence type="ECO:0000256" key="8">
    <source>
        <dbReference type="ARBA" id="ARBA00023180"/>
    </source>
</evidence>
<dbReference type="FunFam" id="3.40.50.11320:FF:000002">
    <property type="entry name" value="Carboxypeptidase"/>
    <property type="match status" value="1"/>
</dbReference>
<dbReference type="SUPFAM" id="SSF53474">
    <property type="entry name" value="alpha/beta-Hydrolases"/>
    <property type="match status" value="1"/>
</dbReference>
<name>A0A059BBG8_EUCGR</name>
<keyword evidence="7" id="KW-1015">Disulfide bond</keyword>
<evidence type="ECO:0000256" key="2">
    <source>
        <dbReference type="ARBA" id="ARBA00009431"/>
    </source>
</evidence>
<proteinExistence type="inferred from homology"/>
<dbReference type="FunFam" id="3.40.50.1820:FF:000072">
    <property type="entry name" value="Serine carboxypeptidase-like 19"/>
    <property type="match status" value="1"/>
</dbReference>
<dbReference type="GO" id="GO:0019748">
    <property type="term" value="P:secondary metabolic process"/>
    <property type="evidence" value="ECO:0000318"/>
    <property type="project" value="GO_Central"/>
</dbReference>
<keyword evidence="5 9" id="KW-0732">Signal</keyword>
<dbReference type="InParanoid" id="A0A059BBG8"/>
<dbReference type="PANTHER" id="PTHR11802:SF224">
    <property type="entry name" value="SERINE CARBOXYPEPTIDASE-LIKE 7 ISOFORM X1"/>
    <property type="match status" value="1"/>
</dbReference>
<evidence type="ECO:0000256" key="3">
    <source>
        <dbReference type="ARBA" id="ARBA00022645"/>
    </source>
</evidence>
<dbReference type="KEGG" id="egr:104453072"/>
<reference evidence="10" key="1">
    <citation type="submission" date="2013-07" db="EMBL/GenBank/DDBJ databases">
        <title>The genome of Eucalyptus grandis.</title>
        <authorList>
            <person name="Schmutz J."/>
            <person name="Hayes R."/>
            <person name="Myburg A."/>
            <person name="Tuskan G."/>
            <person name="Grattapaglia D."/>
            <person name="Rokhsar D.S."/>
        </authorList>
    </citation>
    <scope>NUCLEOTIDE SEQUENCE</scope>
    <source>
        <tissue evidence="10">Leaf extractions</tissue>
    </source>
</reference>
<keyword evidence="6" id="KW-0378">Hydrolase</keyword>